<accession>A0A090Q2U4</accession>
<dbReference type="STRING" id="319236.BST91_10750"/>
<proteinExistence type="inferred from homology"/>
<comment type="similarity">
    <text evidence="1">Belongs to the ComF/GntX family.</text>
</comment>
<sequence>MKNLFLDLFNLFYPPSCMACTTVLTPGEEKLCTTCIAHLPLALHHKNKDTQIKDLFFARVPVENATSLFYYEKIGAVQQLIHQLKYKKQEGISEYLGKWMAREINNKKEFEQIDVVLPVPIHPKRKKIRGYNQVTGFGKEIAQAIQADYREDILIKTKNTRKQAQLNQVERHAIKQAVFELNDVTLQGKHLLIVDDVITTGATLSSCAHELLKIPDIKISIATMAVAV</sequence>
<organism evidence="2 3">
    <name type="scientific">Nonlabens tegetincola</name>
    <dbReference type="NCBI Taxonomy" id="323273"/>
    <lineage>
        <taxon>Bacteria</taxon>
        <taxon>Pseudomonadati</taxon>
        <taxon>Bacteroidota</taxon>
        <taxon>Flavobacteriia</taxon>
        <taxon>Flavobacteriales</taxon>
        <taxon>Flavobacteriaceae</taxon>
        <taxon>Nonlabens</taxon>
    </lineage>
</organism>
<evidence type="ECO:0000313" key="2">
    <source>
        <dbReference type="EMBL" id="GAK96033.1"/>
    </source>
</evidence>
<name>A0A090Q2U4_9FLAO</name>
<dbReference type="PANTHER" id="PTHR47505">
    <property type="entry name" value="DNA UTILIZATION PROTEIN YHGH"/>
    <property type="match status" value="1"/>
</dbReference>
<dbReference type="PANTHER" id="PTHR47505:SF1">
    <property type="entry name" value="DNA UTILIZATION PROTEIN YHGH"/>
    <property type="match status" value="1"/>
</dbReference>
<evidence type="ECO:0000256" key="1">
    <source>
        <dbReference type="ARBA" id="ARBA00008007"/>
    </source>
</evidence>
<dbReference type="InterPro" id="IPR051910">
    <property type="entry name" value="ComF/GntX_DNA_util-trans"/>
</dbReference>
<comment type="caution">
    <text evidence="2">The sequence shown here is derived from an EMBL/GenBank/DDBJ whole genome shotgun (WGS) entry which is preliminary data.</text>
</comment>
<dbReference type="Proteomes" id="UP000029221">
    <property type="component" value="Unassembled WGS sequence"/>
</dbReference>
<dbReference type="InterPro" id="IPR029057">
    <property type="entry name" value="PRTase-like"/>
</dbReference>
<dbReference type="Gene3D" id="3.40.50.2020">
    <property type="match status" value="1"/>
</dbReference>
<gene>
    <name evidence="2" type="ORF">JCM19294_2815</name>
</gene>
<dbReference type="SUPFAM" id="SSF53271">
    <property type="entry name" value="PRTase-like"/>
    <property type="match status" value="1"/>
</dbReference>
<reference evidence="2" key="1">
    <citation type="journal article" date="2014" name="Genome Announc.">
        <title>Draft Genome Sequences of Marine Flavobacterium Nonlabens Strains NR17, NR24, NR27, NR32, NR33, and Ara13.</title>
        <authorList>
            <person name="Nakanishi M."/>
            <person name="Meirelles P."/>
            <person name="Suzuki R."/>
            <person name="Takatani N."/>
            <person name="Mino S."/>
            <person name="Suda W."/>
            <person name="Oshima K."/>
            <person name="Hattori M."/>
            <person name="Ohkuma M."/>
            <person name="Hosokawa M."/>
            <person name="Miyashita K."/>
            <person name="Thompson F.L."/>
            <person name="Niwa A."/>
            <person name="Sawabe T."/>
            <person name="Sawabe T."/>
        </authorList>
    </citation>
    <scope>NUCLEOTIDE SEQUENCE [LARGE SCALE GENOMIC DNA]</scope>
    <source>
        <strain evidence="2">JCM 19294</strain>
    </source>
</reference>
<dbReference type="CDD" id="cd06223">
    <property type="entry name" value="PRTases_typeI"/>
    <property type="match status" value="1"/>
</dbReference>
<dbReference type="AlphaFoldDB" id="A0A090Q2U4"/>
<dbReference type="eggNOG" id="COG1040">
    <property type="taxonomic scope" value="Bacteria"/>
</dbReference>
<dbReference type="InterPro" id="IPR000836">
    <property type="entry name" value="PRTase_dom"/>
</dbReference>
<keyword evidence="3" id="KW-1185">Reference proteome</keyword>
<evidence type="ECO:0000313" key="3">
    <source>
        <dbReference type="Proteomes" id="UP000029221"/>
    </source>
</evidence>
<protein>
    <submittedName>
        <fullName evidence="2">Competence protein F homolog</fullName>
    </submittedName>
</protein>
<dbReference type="EMBL" id="BBML01000001">
    <property type="protein sequence ID" value="GAK96033.1"/>
    <property type="molecule type" value="Genomic_DNA"/>
</dbReference>